<feature type="domain" description="Microbial-type PARG catalytic" evidence="1">
    <location>
        <begin position="41"/>
        <end position="136"/>
    </location>
</feature>
<dbReference type="PANTHER" id="PTHR35596">
    <property type="entry name" value="DUF2263 DOMAIN-CONTAINING PROTEIN"/>
    <property type="match status" value="1"/>
</dbReference>
<sequence length="268" mass="30501">MKKVITTTKQATTEILSRSELEGTRFGYIANKWTAPILDPNSKEYPNLTTVVRVLQGDTYDRALEMQDTGSTSDPMPICVLNFANAFTPGGGWLRGARSQEEQICYRSTLIDTLHTRFYPMDDLEALYSPNVIVFRKNVDHKFSFMSAVDELHLNPTVSVISMATRNKPRLTANGTTYVDPAQRYLMISKMQLILRTAANNNHRRLVLGAIGCGAFCHPTQKVADCWYKVLMKQEFKGWFEQIHFVIRDSATEKNLQIFRETLYGLSI</sequence>
<dbReference type="Pfam" id="PF10021">
    <property type="entry name" value="PARG_cat_microb"/>
    <property type="match status" value="1"/>
</dbReference>
<gene>
    <name evidence="2" type="ORF">Pdw03_0813</name>
</gene>
<dbReference type="EMBL" id="CP060777">
    <property type="protein sequence ID" value="QQK45915.1"/>
    <property type="molecule type" value="Genomic_DNA"/>
</dbReference>
<dbReference type="KEGG" id="pdp:PDIP_86150"/>
<dbReference type="RefSeq" id="XP_014530664.1">
    <property type="nucleotide sequence ID" value="XM_014675178.1"/>
</dbReference>
<name>A0A7T6XR77_PENDI</name>
<reference evidence="2 3" key="1">
    <citation type="submission" date="2020-08" db="EMBL/GenBank/DDBJ databases">
        <title>The completed genome sequence of the pathogenic ascomycete fungus Penicillium digitatum.</title>
        <authorList>
            <person name="Wang M."/>
        </authorList>
    </citation>
    <scope>NUCLEOTIDE SEQUENCE [LARGE SCALE GENOMIC DNA]</scope>
    <source>
        <strain evidence="2 3">PdW03</strain>
    </source>
</reference>
<evidence type="ECO:0000259" key="1">
    <source>
        <dbReference type="Pfam" id="PF10021"/>
    </source>
</evidence>
<dbReference type="PANTHER" id="PTHR35596:SF1">
    <property type="entry name" value="MICROBIAL-TYPE PARG CATALYTIC DOMAIN-CONTAINING PROTEIN"/>
    <property type="match status" value="1"/>
</dbReference>
<dbReference type="GeneID" id="26236929"/>
<dbReference type="InterPro" id="IPR012664">
    <property type="entry name" value="CHP02452"/>
</dbReference>
<proteinExistence type="predicted"/>
<dbReference type="SUPFAM" id="SSF52949">
    <property type="entry name" value="Macro domain-like"/>
    <property type="match status" value="1"/>
</dbReference>
<dbReference type="NCBIfam" id="TIGR02452">
    <property type="entry name" value="TIGR02452 family protein"/>
    <property type="match status" value="1"/>
</dbReference>
<dbReference type="PIRSF" id="PIRSF014899">
    <property type="entry name" value="UCP014899"/>
    <property type="match status" value="1"/>
</dbReference>
<accession>A0A7T6XR77</accession>
<organism evidence="2 3">
    <name type="scientific">Penicillium digitatum</name>
    <name type="common">Green mold</name>
    <dbReference type="NCBI Taxonomy" id="36651"/>
    <lineage>
        <taxon>Eukaryota</taxon>
        <taxon>Fungi</taxon>
        <taxon>Dikarya</taxon>
        <taxon>Ascomycota</taxon>
        <taxon>Pezizomycotina</taxon>
        <taxon>Eurotiomycetes</taxon>
        <taxon>Eurotiomycetidae</taxon>
        <taxon>Eurotiales</taxon>
        <taxon>Aspergillaceae</taxon>
        <taxon>Penicillium</taxon>
    </lineage>
</organism>
<dbReference type="OMA" id="EFKGWFE"/>
<dbReference type="Proteomes" id="UP000595662">
    <property type="component" value="Chromosome 4"/>
</dbReference>
<dbReference type="AlphaFoldDB" id="A0A7T6XR77"/>
<dbReference type="InterPro" id="IPR043472">
    <property type="entry name" value="Macro_dom-like"/>
</dbReference>
<evidence type="ECO:0000313" key="3">
    <source>
        <dbReference type="Proteomes" id="UP000595662"/>
    </source>
</evidence>
<dbReference type="Gene3D" id="3.40.220.10">
    <property type="entry name" value="Leucine Aminopeptidase, subunit E, domain 1"/>
    <property type="match status" value="1"/>
</dbReference>
<evidence type="ECO:0000313" key="2">
    <source>
        <dbReference type="EMBL" id="QQK45915.1"/>
    </source>
</evidence>
<dbReference type="InterPro" id="IPR019261">
    <property type="entry name" value="PARG_cat_microbial"/>
</dbReference>
<dbReference type="VEuPathDB" id="FungiDB:PDIP_86150"/>
<protein>
    <submittedName>
        <fullName evidence="2">Mitochondrial chaperone BCS1</fullName>
    </submittedName>
</protein>